<dbReference type="HOGENOM" id="CLU_071472_0_3_11"/>
<keyword evidence="2" id="KW-0963">Cytoplasm</keyword>
<organism evidence="4 5">
    <name type="scientific">Slackia exigua (strain ATCC 700122 / DSM 15923 / CIP 105133 / JCM 11022 / KCTC 5966 / S-7)</name>
    <dbReference type="NCBI Taxonomy" id="649764"/>
    <lineage>
        <taxon>Bacteria</taxon>
        <taxon>Bacillati</taxon>
        <taxon>Actinomycetota</taxon>
        <taxon>Coriobacteriia</taxon>
        <taxon>Eggerthellales</taxon>
        <taxon>Eggerthellaceae</taxon>
        <taxon>Slackia</taxon>
    </lineage>
</organism>
<gene>
    <name evidence="4" type="primary">raiA</name>
    <name evidence="2" type="synonym">hpf</name>
    <name evidence="4" type="ORF">HMPREF0762_00821</name>
</gene>
<dbReference type="CDD" id="cd00552">
    <property type="entry name" value="RaiA"/>
    <property type="match status" value="1"/>
</dbReference>
<dbReference type="PANTHER" id="PTHR33231">
    <property type="entry name" value="30S RIBOSOMAL PROTEIN"/>
    <property type="match status" value="1"/>
</dbReference>
<dbReference type="InterPro" id="IPR050574">
    <property type="entry name" value="HPF/YfiA_ribosome-assoc"/>
</dbReference>
<feature type="domain" description="Sigma 54 modulation/S30EA ribosomal protein C-terminal" evidence="3">
    <location>
        <begin position="130"/>
        <end position="183"/>
    </location>
</feature>
<proteinExistence type="inferred from homology"/>
<dbReference type="Pfam" id="PF16321">
    <property type="entry name" value="Ribosom_S30AE_C"/>
    <property type="match status" value="1"/>
</dbReference>
<dbReference type="AlphaFoldDB" id="D0WG70"/>
<keyword evidence="5" id="KW-1185">Reference proteome</keyword>
<dbReference type="SUPFAM" id="SSF69754">
    <property type="entry name" value="Ribosome binding protein Y (YfiA homologue)"/>
    <property type="match status" value="1"/>
</dbReference>
<dbReference type="GO" id="GO:0045900">
    <property type="term" value="P:negative regulation of translational elongation"/>
    <property type="evidence" value="ECO:0007669"/>
    <property type="project" value="TreeGrafter"/>
</dbReference>
<comment type="caution">
    <text evidence="4">The sequence shown here is derived from an EMBL/GenBank/DDBJ whole genome shotgun (WGS) entry which is preliminary data.</text>
</comment>
<comment type="similarity">
    <text evidence="2">Belongs to the HPF/YfiA ribosome-associated protein family. Long HPF subfamily.</text>
</comment>
<dbReference type="GO" id="GO:0022627">
    <property type="term" value="C:cytosolic small ribosomal subunit"/>
    <property type="evidence" value="ECO:0007669"/>
    <property type="project" value="TreeGrafter"/>
</dbReference>
<name>D0WG70_SLAES</name>
<dbReference type="InterPro" id="IPR032528">
    <property type="entry name" value="Ribosom_S30AE_C"/>
</dbReference>
<dbReference type="NCBIfam" id="TIGR00741">
    <property type="entry name" value="yfiA"/>
    <property type="match status" value="1"/>
</dbReference>
<keyword evidence="1 2" id="KW-0810">Translation regulation</keyword>
<dbReference type="Proteomes" id="UP000006001">
    <property type="component" value="Unassembled WGS sequence"/>
</dbReference>
<dbReference type="STRING" id="649764.HMPREF0762_00821"/>
<accession>D0WG70</accession>
<dbReference type="InterPro" id="IPR038416">
    <property type="entry name" value="Ribosom_S30AE_C_sf"/>
</dbReference>
<reference evidence="4" key="1">
    <citation type="submission" date="2009-10" db="EMBL/GenBank/DDBJ databases">
        <authorList>
            <person name="Weinstock G."/>
            <person name="Sodergren E."/>
            <person name="Clifton S."/>
            <person name="Fulton L."/>
            <person name="Fulton B."/>
            <person name="Courtney L."/>
            <person name="Fronick C."/>
            <person name="Harrison M."/>
            <person name="Strong C."/>
            <person name="Farmer C."/>
            <person name="Delahaunty K."/>
            <person name="Markovic C."/>
            <person name="Hall O."/>
            <person name="Minx P."/>
            <person name="Tomlinson C."/>
            <person name="Mitreva M."/>
            <person name="Nelson J."/>
            <person name="Hou S."/>
            <person name="Wollam A."/>
            <person name="Pepin K.H."/>
            <person name="Johnson M."/>
            <person name="Bhonagiri V."/>
            <person name="Nash W.E."/>
            <person name="Warren W."/>
            <person name="Chinwalla A."/>
            <person name="Mardis E.R."/>
            <person name="Wilson R.K."/>
        </authorList>
    </citation>
    <scope>NUCLEOTIDE SEQUENCE [LARGE SCALE GENOMIC DNA]</scope>
    <source>
        <strain evidence="4">ATCC 700122</strain>
    </source>
</reference>
<dbReference type="InterPro" id="IPR036567">
    <property type="entry name" value="RHF-like"/>
</dbReference>
<dbReference type="InterPro" id="IPR003489">
    <property type="entry name" value="RHF/RaiA"/>
</dbReference>
<dbReference type="PANTHER" id="PTHR33231:SF1">
    <property type="entry name" value="30S RIBOSOMAL PROTEIN"/>
    <property type="match status" value="1"/>
</dbReference>
<evidence type="ECO:0000259" key="3">
    <source>
        <dbReference type="Pfam" id="PF16321"/>
    </source>
</evidence>
<comment type="subunit">
    <text evidence="2">Interacts with 100S ribosomes.</text>
</comment>
<dbReference type="GO" id="GO:0043024">
    <property type="term" value="F:ribosomal small subunit binding"/>
    <property type="evidence" value="ECO:0007669"/>
    <property type="project" value="TreeGrafter"/>
</dbReference>
<dbReference type="InterPro" id="IPR034694">
    <property type="entry name" value="HPF_long/plastid"/>
</dbReference>
<evidence type="ECO:0000256" key="1">
    <source>
        <dbReference type="ARBA" id="ARBA00022845"/>
    </source>
</evidence>
<dbReference type="eggNOG" id="COG1544">
    <property type="taxonomic scope" value="Bacteria"/>
</dbReference>
<dbReference type="EMBL" id="ACUX02000006">
    <property type="protein sequence ID" value="EEZ61483.1"/>
    <property type="molecule type" value="Genomic_DNA"/>
</dbReference>
<sequence>MEPMNIKVTGRRITVTDSLRDYAIEKIGNSMKVLDDYSIEAEVILRIEKSHVVPCICEVTLRPKGHVIRVEERDTDMYAAIDIAAAKVVRQLRKYKTRVIDHRMRETLKGAEGTPVEPTDFDKLMEELSDDEIVRVKEVEYSPMTEEEALIQIDLLGHDFFVYTDRDSNDVQVVYRRSNGGYGMLKPKE</sequence>
<dbReference type="Gene3D" id="3.30.505.50">
    <property type="entry name" value="Sigma 54 modulation/S30EA ribosomal protein, C-terminal domain"/>
    <property type="match status" value="1"/>
</dbReference>
<dbReference type="Pfam" id="PF02482">
    <property type="entry name" value="Ribosomal_S30AE"/>
    <property type="match status" value="1"/>
</dbReference>
<protein>
    <recommendedName>
        <fullName evidence="2">Ribosome hibernation promoting factor</fullName>
        <shortName evidence="2">HPF</shortName>
    </recommendedName>
</protein>
<comment type="subcellular location">
    <subcellularLocation>
        <location evidence="2">Cytoplasm</location>
    </subcellularLocation>
</comment>
<evidence type="ECO:0000256" key="2">
    <source>
        <dbReference type="HAMAP-Rule" id="MF_00839"/>
    </source>
</evidence>
<comment type="function">
    <text evidence="2">Required for dimerization of active 70S ribosomes into 100S ribosomes in stationary phase; 100S ribosomes are translationally inactive and sometimes present during exponential growth.</text>
</comment>
<evidence type="ECO:0000313" key="5">
    <source>
        <dbReference type="Proteomes" id="UP000006001"/>
    </source>
</evidence>
<dbReference type="Gene3D" id="3.30.160.100">
    <property type="entry name" value="Ribosome hibernation promotion factor-like"/>
    <property type="match status" value="1"/>
</dbReference>
<dbReference type="HAMAP" id="MF_00839">
    <property type="entry name" value="HPF"/>
    <property type="match status" value="1"/>
</dbReference>
<evidence type="ECO:0000313" key="4">
    <source>
        <dbReference type="EMBL" id="EEZ61483.1"/>
    </source>
</evidence>